<dbReference type="Gene3D" id="1.10.10.10">
    <property type="entry name" value="Winged helix-like DNA-binding domain superfamily/Winged helix DNA-binding domain"/>
    <property type="match status" value="1"/>
</dbReference>
<dbReference type="GO" id="GO:0035556">
    <property type="term" value="P:intracellular signal transduction"/>
    <property type="evidence" value="ECO:0007669"/>
    <property type="project" value="InterPro"/>
</dbReference>
<dbReference type="CDD" id="cd04371">
    <property type="entry name" value="DEP"/>
    <property type="match status" value="1"/>
</dbReference>
<dbReference type="InterPro" id="IPR006869">
    <property type="entry name" value="DUF547"/>
</dbReference>
<dbReference type="PROSITE" id="PS50186">
    <property type="entry name" value="DEP"/>
    <property type="match status" value="1"/>
</dbReference>
<reference evidence="2" key="1">
    <citation type="journal article" date="2020" name="J. Eukaryot. Microbiol.">
        <title>De novo Sequencing, Assembly and Annotation of the Transcriptome for the Free-Living Testate Amoeba Arcella intermedia.</title>
        <authorList>
            <person name="Ribeiro G.M."/>
            <person name="Porfirio-Sousa A.L."/>
            <person name="Maurer-Alcala X.X."/>
            <person name="Katz L.A."/>
            <person name="Lahr D.J.G."/>
        </authorList>
    </citation>
    <scope>NUCLEOTIDE SEQUENCE</scope>
</reference>
<dbReference type="SUPFAM" id="SSF46785">
    <property type="entry name" value="Winged helix' DNA-binding domain"/>
    <property type="match status" value="1"/>
</dbReference>
<evidence type="ECO:0000313" key="2">
    <source>
        <dbReference type="EMBL" id="NDV32721.1"/>
    </source>
</evidence>
<proteinExistence type="predicted"/>
<dbReference type="PANTHER" id="PTHR46361">
    <property type="entry name" value="ELECTRON CARRIER/ PROTEIN DISULFIDE OXIDOREDUCTASE"/>
    <property type="match status" value="1"/>
</dbReference>
<dbReference type="InterPro" id="IPR036390">
    <property type="entry name" value="WH_DNA-bd_sf"/>
</dbReference>
<dbReference type="AlphaFoldDB" id="A0A6B2L6Z3"/>
<accession>A0A6B2L6Z3</accession>
<organism evidence="2">
    <name type="scientific">Arcella intermedia</name>
    <dbReference type="NCBI Taxonomy" id="1963864"/>
    <lineage>
        <taxon>Eukaryota</taxon>
        <taxon>Amoebozoa</taxon>
        <taxon>Tubulinea</taxon>
        <taxon>Elardia</taxon>
        <taxon>Arcellinida</taxon>
        <taxon>Sphaerothecina</taxon>
        <taxon>Arcellidae</taxon>
        <taxon>Arcella</taxon>
    </lineage>
</organism>
<protein>
    <recommendedName>
        <fullName evidence="1">DEP domain-containing protein</fullName>
    </recommendedName>
</protein>
<dbReference type="EMBL" id="GIBP01003752">
    <property type="protein sequence ID" value="NDV32721.1"/>
    <property type="molecule type" value="Transcribed_RNA"/>
</dbReference>
<dbReference type="SMART" id="SM00049">
    <property type="entry name" value="DEP"/>
    <property type="match status" value="1"/>
</dbReference>
<dbReference type="InterPro" id="IPR036388">
    <property type="entry name" value="WH-like_DNA-bd_sf"/>
</dbReference>
<dbReference type="Pfam" id="PF04784">
    <property type="entry name" value="DUF547"/>
    <property type="match status" value="1"/>
</dbReference>
<feature type="domain" description="DEP" evidence="1">
    <location>
        <begin position="4"/>
        <end position="79"/>
    </location>
</feature>
<evidence type="ECO:0000259" key="1">
    <source>
        <dbReference type="PROSITE" id="PS50186"/>
    </source>
</evidence>
<dbReference type="InterPro" id="IPR000591">
    <property type="entry name" value="DEP_dom"/>
</dbReference>
<sequence length="374" mass="44117">MLRSKDGVEISDRRVMLVHMYPKCFVASEAVKWIQNNLSFTKEQAIFFCQLLTTREFIHHCQNRSLKFADNAEFWRFQYHEEGALNWKHVWVWDIESPPCKIVERLSENLLNLCKNAMEKDSKMDPKDDFTVITSPAQVFSSLVLTPEFENFEYSVAELQKVQLNGLDSKEKLAFWLNTYNLLSLHAIIVSLSRGENPYEGFISRKKYFSTQTYIVANMTFSLDDIEHGILRPRNNYFGEGDERAQFKIDGPDARIFSVLSCYNKSSPKTLIIKSENVDRFVDYACRRHFTSVKFQDYTMFIPKICDWYSSDYGTRDDLIKFVQSYLRHDQSMMLNTSFKTGKFSLKYLDFDWEIAFDLKDYNLDLRDPLLKNF</sequence>
<dbReference type="PANTHER" id="PTHR46361:SF3">
    <property type="entry name" value="ELECTRON CARRIER_ PROTEIN DISULFIDE OXIDOREDUCTASE"/>
    <property type="match status" value="1"/>
</dbReference>
<name>A0A6B2L6Z3_9EUKA</name>
<dbReference type="Pfam" id="PF00610">
    <property type="entry name" value="DEP"/>
    <property type="match status" value="1"/>
</dbReference>